<evidence type="ECO:0000313" key="8">
    <source>
        <dbReference type="EMBL" id="KAK3850357.1"/>
    </source>
</evidence>
<dbReference type="PANTHER" id="PTHR48041">
    <property type="entry name" value="ABC TRANSPORTER G FAMILY MEMBER 28"/>
    <property type="match status" value="1"/>
</dbReference>
<dbReference type="AlphaFoldDB" id="A0AAE1BGI3"/>
<dbReference type="Proteomes" id="UP001286313">
    <property type="component" value="Unassembled WGS sequence"/>
</dbReference>
<proteinExistence type="predicted"/>
<dbReference type="GO" id="GO:0030659">
    <property type="term" value="C:cytoplasmic vesicle membrane"/>
    <property type="evidence" value="ECO:0007669"/>
    <property type="project" value="TreeGrafter"/>
</dbReference>
<evidence type="ECO:0000256" key="1">
    <source>
        <dbReference type="ARBA" id="ARBA00004141"/>
    </source>
</evidence>
<keyword evidence="5 6" id="KW-0472">Membrane</keyword>
<organism evidence="8 9">
    <name type="scientific">Petrolisthes cinctipes</name>
    <name type="common">Flat porcelain crab</name>
    <dbReference type="NCBI Taxonomy" id="88211"/>
    <lineage>
        <taxon>Eukaryota</taxon>
        <taxon>Metazoa</taxon>
        <taxon>Ecdysozoa</taxon>
        <taxon>Arthropoda</taxon>
        <taxon>Crustacea</taxon>
        <taxon>Multicrustacea</taxon>
        <taxon>Malacostraca</taxon>
        <taxon>Eumalacostraca</taxon>
        <taxon>Eucarida</taxon>
        <taxon>Decapoda</taxon>
        <taxon>Pleocyemata</taxon>
        <taxon>Anomura</taxon>
        <taxon>Galatheoidea</taxon>
        <taxon>Porcellanidae</taxon>
        <taxon>Petrolisthes</taxon>
    </lineage>
</organism>
<evidence type="ECO:0000313" key="9">
    <source>
        <dbReference type="Proteomes" id="UP001286313"/>
    </source>
</evidence>
<dbReference type="GO" id="GO:0140359">
    <property type="term" value="F:ABC-type transporter activity"/>
    <property type="evidence" value="ECO:0007669"/>
    <property type="project" value="InterPro"/>
</dbReference>
<evidence type="ECO:0000256" key="6">
    <source>
        <dbReference type="SAM" id="Phobius"/>
    </source>
</evidence>
<evidence type="ECO:0000256" key="2">
    <source>
        <dbReference type="ARBA" id="ARBA00022448"/>
    </source>
</evidence>
<reference evidence="8" key="1">
    <citation type="submission" date="2023-10" db="EMBL/GenBank/DDBJ databases">
        <title>Genome assemblies of two species of porcelain crab, Petrolisthes cinctipes and Petrolisthes manimaculis (Anomura: Porcellanidae).</title>
        <authorList>
            <person name="Angst P."/>
        </authorList>
    </citation>
    <scope>NUCLEOTIDE SEQUENCE</scope>
    <source>
        <strain evidence="8">PB745_01</strain>
        <tissue evidence="8">Gill</tissue>
    </source>
</reference>
<evidence type="ECO:0000256" key="5">
    <source>
        <dbReference type="ARBA" id="ARBA00023136"/>
    </source>
</evidence>
<dbReference type="EMBL" id="JAWQEG010008420">
    <property type="protein sequence ID" value="KAK3850357.1"/>
    <property type="molecule type" value="Genomic_DNA"/>
</dbReference>
<dbReference type="Pfam" id="PF01061">
    <property type="entry name" value="ABC2_membrane"/>
    <property type="match status" value="1"/>
</dbReference>
<feature type="transmembrane region" description="Helical" evidence="6">
    <location>
        <begin position="100"/>
        <end position="120"/>
    </location>
</feature>
<dbReference type="GO" id="GO:0005886">
    <property type="term" value="C:plasma membrane"/>
    <property type="evidence" value="ECO:0007669"/>
    <property type="project" value="TreeGrafter"/>
</dbReference>
<feature type="transmembrane region" description="Helical" evidence="6">
    <location>
        <begin position="12"/>
        <end position="31"/>
    </location>
</feature>
<dbReference type="PANTHER" id="PTHR48041:SF129">
    <property type="entry name" value="PROTEIN WHITE"/>
    <property type="match status" value="1"/>
</dbReference>
<keyword evidence="3 6" id="KW-0812">Transmembrane</keyword>
<keyword evidence="2" id="KW-0813">Transport</keyword>
<keyword evidence="9" id="KW-1185">Reference proteome</keyword>
<dbReference type="InterPro" id="IPR013525">
    <property type="entry name" value="ABC2_TM"/>
</dbReference>
<evidence type="ECO:0000256" key="3">
    <source>
        <dbReference type="ARBA" id="ARBA00022692"/>
    </source>
</evidence>
<feature type="domain" description="ABC-2 type transporter transmembrane" evidence="7">
    <location>
        <begin position="1"/>
        <end position="60"/>
    </location>
</feature>
<comment type="caution">
    <text evidence="8">The sequence shown here is derived from an EMBL/GenBank/DDBJ whole genome shotgun (WGS) entry which is preliminary data.</text>
</comment>
<sequence length="124" mass="14210">MISCISKNYQTALVLSTPLTLPLMLFGGFYVQDSTIPVYLDWMSYLSWFKYGFEATSINQWNDYLVYNTTIDPDHTHPFDFGNFVLDRLHFPSSNFGADIGALCALLVGYRVLAFLLLLLKTYQ</sequence>
<protein>
    <recommendedName>
        <fullName evidence="7">ABC-2 type transporter transmembrane domain-containing protein</fullName>
    </recommendedName>
</protein>
<name>A0AAE1BGI3_PETCI</name>
<dbReference type="InterPro" id="IPR050352">
    <property type="entry name" value="ABCG_transporters"/>
</dbReference>
<evidence type="ECO:0000256" key="4">
    <source>
        <dbReference type="ARBA" id="ARBA00022989"/>
    </source>
</evidence>
<keyword evidence="4 6" id="KW-1133">Transmembrane helix</keyword>
<accession>A0AAE1BGI3</accession>
<gene>
    <name evidence="8" type="ORF">Pcinc_042931</name>
</gene>
<evidence type="ECO:0000259" key="7">
    <source>
        <dbReference type="Pfam" id="PF01061"/>
    </source>
</evidence>
<comment type="subcellular location">
    <subcellularLocation>
        <location evidence="1">Membrane</location>
        <topology evidence="1">Multi-pass membrane protein</topology>
    </subcellularLocation>
</comment>